<keyword evidence="8 11" id="KW-0256">Endoplasmic reticulum</keyword>
<dbReference type="Proteomes" id="UP000095300">
    <property type="component" value="Unassembled WGS sequence"/>
</dbReference>
<dbReference type="PANTHER" id="PTHR21049:SF0">
    <property type="entry name" value="DOLICHYL-DIPHOSPHOOLIGOSACCHARIDE--PROTEIN GLYCOSYLTRANSFERASE SUBUNIT 1"/>
    <property type="match status" value="1"/>
</dbReference>
<evidence type="ECO:0000256" key="6">
    <source>
        <dbReference type="ARBA" id="ARBA00022692"/>
    </source>
</evidence>
<dbReference type="GO" id="GO:0018279">
    <property type="term" value="P:protein N-linked glycosylation via asparagine"/>
    <property type="evidence" value="ECO:0007669"/>
    <property type="project" value="TreeGrafter"/>
</dbReference>
<dbReference type="UniPathway" id="UPA00378"/>
<proteinExistence type="inferred from homology"/>
<evidence type="ECO:0000256" key="11">
    <source>
        <dbReference type="RuleBase" id="RU361143"/>
    </source>
</evidence>
<keyword evidence="9 11" id="KW-1133">Transmembrane helix</keyword>
<evidence type="ECO:0000256" key="2">
    <source>
        <dbReference type="ARBA" id="ARBA00004115"/>
    </source>
</evidence>
<feature type="signal peptide" evidence="11">
    <location>
        <begin position="1"/>
        <end position="23"/>
    </location>
</feature>
<dbReference type="OrthoDB" id="310030at2759"/>
<evidence type="ECO:0000256" key="4">
    <source>
        <dbReference type="ARBA" id="ARBA00008905"/>
    </source>
</evidence>
<dbReference type="InterPro" id="IPR007676">
    <property type="entry name" value="Ribophorin_I"/>
</dbReference>
<dbReference type="KEGG" id="scac:106087445"/>
<evidence type="ECO:0000256" key="8">
    <source>
        <dbReference type="ARBA" id="ARBA00022824"/>
    </source>
</evidence>
<keyword evidence="7 11" id="KW-0732">Signal</keyword>
<comment type="function">
    <text evidence="1 11">Subunit of the oligosaccharyl transferase (OST) complex that catalyzes the initial transfer of a defined glycan (Glc(3)Man(9)GlcNAc(2) in eukaryotes) from the lipid carrier dolichol-pyrophosphate to an asparagine residue within an Asn-X-Ser/Thr consensus motif in nascent polypeptide chains, the first step in protein N-glycosylation. N-glycosylation occurs cotranslationally and the complex associates with the Sec61 complex at the channel-forming translocon complex that mediates protein translocation across the endoplasmic reticulum (ER). All subunits are required for a maximal enzyme activity.</text>
</comment>
<evidence type="ECO:0000256" key="5">
    <source>
        <dbReference type="ARBA" id="ARBA00017611"/>
    </source>
</evidence>
<dbReference type="PANTHER" id="PTHR21049">
    <property type="entry name" value="RIBOPHORIN I"/>
    <property type="match status" value="1"/>
</dbReference>
<evidence type="ECO:0000313" key="13">
    <source>
        <dbReference type="Proteomes" id="UP000095300"/>
    </source>
</evidence>
<reference evidence="12" key="1">
    <citation type="submission" date="2020-05" db="UniProtKB">
        <authorList>
            <consortium name="EnsemblMetazoa"/>
        </authorList>
    </citation>
    <scope>IDENTIFICATION</scope>
    <source>
        <strain evidence="12">USDA</strain>
    </source>
</reference>
<comment type="similarity">
    <text evidence="4 11">Belongs to the OST1 family.</text>
</comment>
<keyword evidence="10 11" id="KW-0472">Membrane</keyword>
<name>A0A1I8P3W1_STOCA</name>
<dbReference type="STRING" id="35570.A0A1I8P3W1"/>
<gene>
    <name evidence="12" type="primary">106087445</name>
</gene>
<dbReference type="Pfam" id="PF04597">
    <property type="entry name" value="Ribophorin_I"/>
    <property type="match status" value="1"/>
</dbReference>
<dbReference type="GO" id="GO:0008250">
    <property type="term" value="C:oligosaccharyltransferase complex"/>
    <property type="evidence" value="ECO:0007669"/>
    <property type="project" value="UniProtKB-UniRule"/>
</dbReference>
<comment type="pathway">
    <text evidence="3 11">Protein modification; protein glycosylation.</text>
</comment>
<evidence type="ECO:0000256" key="3">
    <source>
        <dbReference type="ARBA" id="ARBA00004922"/>
    </source>
</evidence>
<keyword evidence="13" id="KW-1185">Reference proteome</keyword>
<evidence type="ECO:0000256" key="1">
    <source>
        <dbReference type="ARBA" id="ARBA00002791"/>
    </source>
</evidence>
<organism evidence="12 13">
    <name type="scientific">Stomoxys calcitrans</name>
    <name type="common">Stable fly</name>
    <name type="synonym">Conops calcitrans</name>
    <dbReference type="NCBI Taxonomy" id="35570"/>
    <lineage>
        <taxon>Eukaryota</taxon>
        <taxon>Metazoa</taxon>
        <taxon>Ecdysozoa</taxon>
        <taxon>Arthropoda</taxon>
        <taxon>Hexapoda</taxon>
        <taxon>Insecta</taxon>
        <taxon>Pterygota</taxon>
        <taxon>Neoptera</taxon>
        <taxon>Endopterygota</taxon>
        <taxon>Diptera</taxon>
        <taxon>Brachycera</taxon>
        <taxon>Muscomorpha</taxon>
        <taxon>Muscoidea</taxon>
        <taxon>Muscidae</taxon>
        <taxon>Stomoxys</taxon>
    </lineage>
</organism>
<comment type="subcellular location">
    <subcellularLocation>
        <location evidence="2 11">Endoplasmic reticulum membrane</location>
        <topology evidence="2 11">Single-pass type I membrane protein</topology>
    </subcellularLocation>
</comment>
<evidence type="ECO:0000256" key="9">
    <source>
        <dbReference type="ARBA" id="ARBA00022989"/>
    </source>
</evidence>
<dbReference type="VEuPathDB" id="VectorBase:SCAU004626"/>
<evidence type="ECO:0000256" key="10">
    <source>
        <dbReference type="ARBA" id="ARBA00023136"/>
    </source>
</evidence>
<comment type="subunit">
    <text evidence="11">Component of the oligosaccharyltransferase (OST) complex.</text>
</comment>
<sequence>MERHIFILIVGLVIVNFVHFVAPEIVNKNVDRVIDLSTQLTKETIKITASDEAGKQFSKYQLVIPGEYHQSLAYISVKDARKKDMKVQKEVKNEATTFNVDFPKAANTQELFVELVYIQQVQPYPEEIRQSDKQFVKYNGLLYLYTPYKTTEQKTQVILSSSNVIGYNQTKPYTLSGSKIKYGPYENIEALTKEKLYIHFENQNPFMTVNRLERTIQISHWGNIAVEESIQLTHSGAKLKGSFSRYEFQKDSRSGQSSVKSYKTMLPASAFGVYYRDSNGNISTSNMNILREYVDLELRPRFPLFGGWKTQYIIGYNMPSFEYLFNEGSNYLLKMRLIDHIFDDMFIEEAVVKIILPEGCTGIKLKTPYAVERKDDGLTHTYLDTFGRPTITFTKKNVVENHIANFELTYNFSKILLLQEPLLLISFVFIIFMLAIICRRLDFSISTHPHKD</sequence>
<evidence type="ECO:0000313" key="12">
    <source>
        <dbReference type="EnsemblMetazoa" id="SCAU004626-PA"/>
    </source>
</evidence>
<feature type="chain" id="PRO_5009030332" description="Dolichyl-diphosphooligosaccharide--protein glycosyltransferase subunit 1" evidence="11">
    <location>
        <begin position="24"/>
        <end position="452"/>
    </location>
</feature>
<protein>
    <recommendedName>
        <fullName evidence="5 11">Dolichyl-diphosphooligosaccharide--protein glycosyltransferase subunit 1</fullName>
    </recommendedName>
</protein>
<dbReference type="EnsemblMetazoa" id="SCAU004626-RA">
    <property type="protein sequence ID" value="SCAU004626-PA"/>
    <property type="gene ID" value="SCAU004626"/>
</dbReference>
<evidence type="ECO:0000256" key="7">
    <source>
        <dbReference type="ARBA" id="ARBA00022729"/>
    </source>
</evidence>
<accession>A0A1I8P3W1</accession>
<keyword evidence="6 11" id="KW-0812">Transmembrane</keyword>
<feature type="transmembrane region" description="Helical" evidence="11">
    <location>
        <begin position="422"/>
        <end position="441"/>
    </location>
</feature>
<dbReference type="AlphaFoldDB" id="A0A1I8P3W1"/>